<organism evidence="2 3">
    <name type="scientific">Diacronema lutheri</name>
    <name type="common">Unicellular marine alga</name>
    <name type="synonym">Monochrysis lutheri</name>
    <dbReference type="NCBI Taxonomy" id="2081491"/>
    <lineage>
        <taxon>Eukaryota</taxon>
        <taxon>Haptista</taxon>
        <taxon>Haptophyta</taxon>
        <taxon>Pavlovophyceae</taxon>
        <taxon>Pavlovales</taxon>
        <taxon>Pavlovaceae</taxon>
        <taxon>Diacronema</taxon>
    </lineage>
</organism>
<keyword evidence="3" id="KW-1185">Reference proteome</keyword>
<feature type="domain" description="NADP-dependent oxidoreductase" evidence="1">
    <location>
        <begin position="30"/>
        <end position="288"/>
    </location>
</feature>
<dbReference type="Gene3D" id="3.20.20.100">
    <property type="entry name" value="NADP-dependent oxidoreductase domain"/>
    <property type="match status" value="1"/>
</dbReference>
<dbReference type="InterPro" id="IPR023210">
    <property type="entry name" value="NADP_OxRdtase_dom"/>
</dbReference>
<dbReference type="Proteomes" id="UP000751190">
    <property type="component" value="Unassembled WGS sequence"/>
</dbReference>
<comment type="caution">
    <text evidence="2">The sequence shown here is derived from an EMBL/GenBank/DDBJ whole genome shotgun (WGS) entry which is preliminary data.</text>
</comment>
<sequence>MRAKTAMVMALSGGAAGGELAMPRMMYGTAWKKERTRELVLAALGAGFRGIDTACQPKHYNEPAVGEALEEAIRSGVVDRQSVFVQTKFTPLAGQDERVPYDASAALGEQVRSSFETSLRNLRTTYVDCLVLHSPLPTHEETLEAWRAMETIHRDGRARQLGVSNCYALDEIRWLHDAAEVKPSVVQNRFYAATGWDRDLRAWAQAKGVRHQSFWTLTANPKAIDSPPVREVAHRLGVSGAQLFFRFVLQLGITPLTGTSSRAHMCDDLAVLGMRELSADDMAAVADALERCYPRPASASA</sequence>
<dbReference type="CDD" id="cd19071">
    <property type="entry name" value="AKR_AKR1-5-like"/>
    <property type="match status" value="1"/>
</dbReference>
<accession>A0A8J5XQZ4</accession>
<dbReference type="PRINTS" id="PR00069">
    <property type="entry name" value="ALDKETRDTASE"/>
</dbReference>
<evidence type="ECO:0000259" key="1">
    <source>
        <dbReference type="Pfam" id="PF00248"/>
    </source>
</evidence>
<evidence type="ECO:0000313" key="3">
    <source>
        <dbReference type="Proteomes" id="UP000751190"/>
    </source>
</evidence>
<evidence type="ECO:0000313" key="2">
    <source>
        <dbReference type="EMBL" id="KAG8466290.1"/>
    </source>
</evidence>
<protein>
    <recommendedName>
        <fullName evidence="1">NADP-dependent oxidoreductase domain-containing protein</fullName>
    </recommendedName>
</protein>
<dbReference type="InterPro" id="IPR020471">
    <property type="entry name" value="AKR"/>
</dbReference>
<dbReference type="EMBL" id="JAGTXO010000008">
    <property type="protein sequence ID" value="KAG8466290.1"/>
    <property type="molecule type" value="Genomic_DNA"/>
</dbReference>
<gene>
    <name evidence="2" type="ORF">KFE25_002046</name>
</gene>
<dbReference type="PANTHER" id="PTHR43827:SF8">
    <property type="entry name" value="ALDO_KETO REDUCTASE FAMILY PROTEIN"/>
    <property type="match status" value="1"/>
</dbReference>
<dbReference type="OMA" id="FQSFWTL"/>
<proteinExistence type="predicted"/>
<dbReference type="GO" id="GO:0016491">
    <property type="term" value="F:oxidoreductase activity"/>
    <property type="evidence" value="ECO:0007669"/>
    <property type="project" value="InterPro"/>
</dbReference>
<dbReference type="Pfam" id="PF00248">
    <property type="entry name" value="Aldo_ket_red"/>
    <property type="match status" value="1"/>
</dbReference>
<name>A0A8J5XQZ4_DIALT</name>
<dbReference type="InterPro" id="IPR036812">
    <property type="entry name" value="NAD(P)_OxRdtase_dom_sf"/>
</dbReference>
<reference evidence="2" key="1">
    <citation type="submission" date="2021-05" db="EMBL/GenBank/DDBJ databases">
        <title>The genome of the haptophyte Pavlova lutheri (Diacronema luteri, Pavlovales) - a model for lipid biosynthesis in eukaryotic algae.</title>
        <authorList>
            <person name="Hulatt C.J."/>
            <person name="Posewitz M.C."/>
        </authorList>
    </citation>
    <scope>NUCLEOTIDE SEQUENCE</scope>
    <source>
        <strain evidence="2">NIVA-4/92</strain>
    </source>
</reference>
<dbReference type="OrthoDB" id="416253at2759"/>
<dbReference type="PANTHER" id="PTHR43827">
    <property type="entry name" value="2,5-DIKETO-D-GLUCONIC ACID REDUCTASE"/>
    <property type="match status" value="1"/>
</dbReference>
<dbReference type="SUPFAM" id="SSF51430">
    <property type="entry name" value="NAD(P)-linked oxidoreductase"/>
    <property type="match status" value="1"/>
</dbReference>
<dbReference type="AlphaFoldDB" id="A0A8J5XQZ4"/>